<keyword evidence="1" id="KW-0456">Lyase</keyword>
<proteinExistence type="predicted"/>
<name>A0ABP4E7E2_9ACTN</name>
<protein>
    <submittedName>
        <fullName evidence="3">Amidohydrolase family protein</fullName>
    </submittedName>
</protein>
<evidence type="ECO:0000313" key="3">
    <source>
        <dbReference type="EMBL" id="GAA1092530.1"/>
    </source>
</evidence>
<keyword evidence="4" id="KW-1185">Reference proteome</keyword>
<accession>A0ABP4E7E2</accession>
<dbReference type="InterPro" id="IPR032466">
    <property type="entry name" value="Metal_Hydrolase"/>
</dbReference>
<dbReference type="PANTHER" id="PTHR21240:SF28">
    <property type="entry name" value="ISO-OROTATE DECARBOXYLASE (EUROFUNG)"/>
    <property type="match status" value="1"/>
</dbReference>
<dbReference type="EMBL" id="BAAALG010000002">
    <property type="protein sequence ID" value="GAA1092530.1"/>
    <property type="molecule type" value="Genomic_DNA"/>
</dbReference>
<gene>
    <name evidence="3" type="ORF">GCM10009668_04440</name>
</gene>
<comment type="caution">
    <text evidence="3">The sequence shown here is derived from an EMBL/GenBank/DDBJ whole genome shotgun (WGS) entry which is preliminary data.</text>
</comment>
<evidence type="ECO:0000313" key="4">
    <source>
        <dbReference type="Proteomes" id="UP001501581"/>
    </source>
</evidence>
<dbReference type="InterPro" id="IPR006680">
    <property type="entry name" value="Amidohydro-rel"/>
</dbReference>
<sequence length="298" mass="31724">MTGHRIDVHAHFPIDLRRGVGSVEPWEAWDTPAALRHLDSFQIERQLLSMPVLPVGRVARAVNDRFAQIISEAPDRFGAFATVPGDDVDAALAELRRALDDLGLDGLGLCSNVAGRYLGDPWFDPLLAEAARRGVPVFVHPALNPAAAPLALGRAPFLVEYPLDTFRTVVDAVYAGVFRRHPGLRMIVAHCGGALPALAWRVSSLADLAVPSAGGPSREEVQDALSRLYLDTALSGSPEVLHAASRLVGADRLLYGTDSGAAPDAVIAANDDGLARAGFSAEERAGVERHNAQALFGR</sequence>
<dbReference type="InterPro" id="IPR032465">
    <property type="entry name" value="ACMSD"/>
</dbReference>
<dbReference type="RefSeq" id="WP_343990903.1">
    <property type="nucleotide sequence ID" value="NZ_BAAALG010000002.1"/>
</dbReference>
<organism evidence="3 4">
    <name type="scientific">Nocardioides dubius</name>
    <dbReference type="NCBI Taxonomy" id="317019"/>
    <lineage>
        <taxon>Bacteria</taxon>
        <taxon>Bacillati</taxon>
        <taxon>Actinomycetota</taxon>
        <taxon>Actinomycetes</taxon>
        <taxon>Propionibacteriales</taxon>
        <taxon>Nocardioidaceae</taxon>
        <taxon>Nocardioides</taxon>
    </lineage>
</organism>
<dbReference type="Gene3D" id="3.20.20.140">
    <property type="entry name" value="Metal-dependent hydrolases"/>
    <property type="match status" value="1"/>
</dbReference>
<evidence type="ECO:0000256" key="1">
    <source>
        <dbReference type="ARBA" id="ARBA00023239"/>
    </source>
</evidence>
<dbReference type="Proteomes" id="UP001501581">
    <property type="component" value="Unassembled WGS sequence"/>
</dbReference>
<feature type="domain" description="Amidohydrolase-related" evidence="2">
    <location>
        <begin position="6"/>
        <end position="298"/>
    </location>
</feature>
<reference evidence="4" key="1">
    <citation type="journal article" date="2019" name="Int. J. Syst. Evol. Microbiol.">
        <title>The Global Catalogue of Microorganisms (GCM) 10K type strain sequencing project: providing services to taxonomists for standard genome sequencing and annotation.</title>
        <authorList>
            <consortium name="The Broad Institute Genomics Platform"/>
            <consortium name="The Broad Institute Genome Sequencing Center for Infectious Disease"/>
            <person name="Wu L."/>
            <person name="Ma J."/>
        </authorList>
    </citation>
    <scope>NUCLEOTIDE SEQUENCE [LARGE SCALE GENOMIC DNA]</scope>
    <source>
        <strain evidence="4">JCM 13008</strain>
    </source>
</reference>
<dbReference type="Pfam" id="PF04909">
    <property type="entry name" value="Amidohydro_2"/>
    <property type="match status" value="1"/>
</dbReference>
<dbReference type="PANTHER" id="PTHR21240">
    <property type="entry name" value="2-AMINO-3-CARBOXYLMUCONATE-6-SEMIALDEHYDE DECARBOXYLASE"/>
    <property type="match status" value="1"/>
</dbReference>
<evidence type="ECO:0000259" key="2">
    <source>
        <dbReference type="Pfam" id="PF04909"/>
    </source>
</evidence>
<dbReference type="SUPFAM" id="SSF51556">
    <property type="entry name" value="Metallo-dependent hydrolases"/>
    <property type="match status" value="1"/>
</dbReference>